<organism evidence="4 5">
    <name type="scientific">Cavenderia fasciculata</name>
    <name type="common">Slime mold</name>
    <name type="synonym">Dictyostelium fasciculatum</name>
    <dbReference type="NCBI Taxonomy" id="261658"/>
    <lineage>
        <taxon>Eukaryota</taxon>
        <taxon>Amoebozoa</taxon>
        <taxon>Evosea</taxon>
        <taxon>Eumycetozoa</taxon>
        <taxon>Dictyostelia</taxon>
        <taxon>Acytosteliales</taxon>
        <taxon>Cavenderiaceae</taxon>
        <taxon>Cavenderia</taxon>
    </lineage>
</organism>
<dbReference type="InterPro" id="IPR058731">
    <property type="entry name" value="Znf-B_box_ZFPL1-like"/>
</dbReference>
<sequence length="278" mass="30399">MGICKCKKRSEDFCYQHKKFICETCVVPDHPVVYLFHPECIDVYASTLPQTTALAGYSCPSCKKPILPPSDKVDPLSQSIRKAFMLSSWADSILNISGGGGGGGKYTNGPALASSILSPTGSSDGSSPHNINAKQSLTNGINGHNDYYTSPTSSTTSINNSLLEETPPLSHLNNNPYGLAIRKPQQQQQQQSTEAIINMGENNLQDEEEDKYNKKILPLQSLMRFKQENQKTFYIIVAIICILTFYVFSKFNSSTLPDTNSPPTTPPIQGGQGNNPDE</sequence>
<evidence type="ECO:0000313" key="4">
    <source>
        <dbReference type="EMBL" id="EGG13803.1"/>
    </source>
</evidence>
<evidence type="ECO:0000256" key="1">
    <source>
        <dbReference type="SAM" id="MobiDB-lite"/>
    </source>
</evidence>
<name>F4QDK6_CACFS</name>
<dbReference type="GO" id="GO:0016020">
    <property type="term" value="C:membrane"/>
    <property type="evidence" value="ECO:0007669"/>
    <property type="project" value="UniProtKB-SubCell"/>
</dbReference>
<dbReference type="GO" id="GO:0005794">
    <property type="term" value="C:Golgi apparatus"/>
    <property type="evidence" value="ECO:0007669"/>
    <property type="project" value="TreeGrafter"/>
</dbReference>
<dbReference type="KEGG" id="dfa:DFA_11564"/>
<evidence type="ECO:0000313" key="5">
    <source>
        <dbReference type="Proteomes" id="UP000007797"/>
    </source>
</evidence>
<feature type="domain" description="ZFPL1-like B-box zinc-binding" evidence="3">
    <location>
        <begin position="1"/>
        <end position="32"/>
    </location>
</feature>
<dbReference type="RefSeq" id="XP_004350511.1">
    <property type="nucleotide sequence ID" value="XM_004350460.1"/>
</dbReference>
<dbReference type="STRING" id="1054147.F4QDK6"/>
<proteinExistence type="predicted"/>
<dbReference type="PANTHER" id="PTHR12981:SF0">
    <property type="entry name" value="ZINC FINGER PROTEIN-LIKE 1"/>
    <property type="match status" value="1"/>
</dbReference>
<dbReference type="Pfam" id="PF25993">
    <property type="entry name" value="zf-B_box_ZFPL1"/>
    <property type="match status" value="1"/>
</dbReference>
<keyword evidence="2" id="KW-1133">Transmembrane helix</keyword>
<dbReference type="EMBL" id="GL883029">
    <property type="protein sequence ID" value="EGG13803.1"/>
    <property type="molecule type" value="Genomic_DNA"/>
</dbReference>
<feature type="compositionally biased region" description="Polar residues" evidence="1">
    <location>
        <begin position="117"/>
        <end position="142"/>
    </location>
</feature>
<dbReference type="OrthoDB" id="1916590at2759"/>
<reference evidence="5" key="1">
    <citation type="journal article" date="2011" name="Genome Res.">
        <title>Phylogeny-wide analysis of social amoeba genomes highlights ancient origins for complex intercellular communication.</title>
        <authorList>
            <person name="Heidel A.J."/>
            <person name="Lawal H.M."/>
            <person name="Felder M."/>
            <person name="Schilde C."/>
            <person name="Helps N.R."/>
            <person name="Tunggal B."/>
            <person name="Rivero F."/>
            <person name="John U."/>
            <person name="Schleicher M."/>
            <person name="Eichinger L."/>
            <person name="Platzer M."/>
            <person name="Noegel A.A."/>
            <person name="Schaap P."/>
            <person name="Gloeckner G."/>
        </authorList>
    </citation>
    <scope>NUCLEOTIDE SEQUENCE [LARGE SCALE GENOMIC DNA]</scope>
    <source>
        <strain evidence="5">SH3</strain>
    </source>
</reference>
<feature type="region of interest" description="Disordered" evidence="1">
    <location>
        <begin position="255"/>
        <end position="278"/>
    </location>
</feature>
<dbReference type="InterPro" id="IPR039043">
    <property type="entry name" value="ZFPL1"/>
</dbReference>
<feature type="region of interest" description="Disordered" evidence="1">
    <location>
        <begin position="117"/>
        <end position="177"/>
    </location>
</feature>
<keyword evidence="2" id="KW-0472">Membrane</keyword>
<gene>
    <name evidence="4" type="ORF">DFA_11564</name>
</gene>
<dbReference type="OMA" id="CKCKKRS"/>
<dbReference type="AlphaFoldDB" id="F4QDK6"/>
<feature type="transmembrane region" description="Helical" evidence="2">
    <location>
        <begin position="232"/>
        <end position="249"/>
    </location>
</feature>
<dbReference type="GO" id="GO:0008270">
    <property type="term" value="F:zinc ion binding"/>
    <property type="evidence" value="ECO:0007669"/>
    <property type="project" value="UniProtKB-KW"/>
</dbReference>
<dbReference type="GeneID" id="14865640"/>
<dbReference type="PANTHER" id="PTHR12981">
    <property type="entry name" value="ZINC FINGER PROTEIN-LIKE 1"/>
    <property type="match status" value="1"/>
</dbReference>
<evidence type="ECO:0000259" key="3">
    <source>
        <dbReference type="Pfam" id="PF25993"/>
    </source>
</evidence>
<accession>F4QDK6</accession>
<dbReference type="Proteomes" id="UP000007797">
    <property type="component" value="Unassembled WGS sequence"/>
</dbReference>
<keyword evidence="2" id="KW-0812">Transmembrane</keyword>
<evidence type="ECO:0000256" key="2">
    <source>
        <dbReference type="SAM" id="Phobius"/>
    </source>
</evidence>
<protein>
    <recommendedName>
        <fullName evidence="3">ZFPL1-like B-box zinc-binding domain-containing protein</fullName>
    </recommendedName>
</protein>
<keyword evidence="5" id="KW-1185">Reference proteome</keyword>